<sequence length="136" mass="15009">MEVVPVVVGPHQRELELGVAAAEEPLVQRPLEEGAFIPVPVEDEGIDAVRRRRIDFPAHHRRVGLVLITPERNLGLVVAGKARRGMLHQLPFGPALAVNGLVAGIGVIIREIVYQCFQGFHRNLASFACHDDFNRL</sequence>
<protein>
    <submittedName>
        <fullName evidence="1">Uncharacterized protein</fullName>
    </submittedName>
</protein>
<dbReference type="EMBL" id="VSSQ01041450">
    <property type="protein sequence ID" value="MPM94878.1"/>
    <property type="molecule type" value="Genomic_DNA"/>
</dbReference>
<accession>A0A645E0I1</accession>
<proteinExistence type="predicted"/>
<reference evidence="1" key="1">
    <citation type="submission" date="2019-08" db="EMBL/GenBank/DDBJ databases">
        <authorList>
            <person name="Kucharzyk K."/>
            <person name="Murdoch R.W."/>
            <person name="Higgins S."/>
            <person name="Loffler F."/>
        </authorList>
    </citation>
    <scope>NUCLEOTIDE SEQUENCE</scope>
</reference>
<gene>
    <name evidence="1" type="ORF">SDC9_142027</name>
</gene>
<dbReference type="AlphaFoldDB" id="A0A645E0I1"/>
<organism evidence="1">
    <name type="scientific">bioreactor metagenome</name>
    <dbReference type="NCBI Taxonomy" id="1076179"/>
    <lineage>
        <taxon>unclassified sequences</taxon>
        <taxon>metagenomes</taxon>
        <taxon>ecological metagenomes</taxon>
    </lineage>
</organism>
<comment type="caution">
    <text evidence="1">The sequence shown here is derived from an EMBL/GenBank/DDBJ whole genome shotgun (WGS) entry which is preliminary data.</text>
</comment>
<evidence type="ECO:0000313" key="1">
    <source>
        <dbReference type="EMBL" id="MPM94878.1"/>
    </source>
</evidence>
<name>A0A645E0I1_9ZZZZ</name>